<feature type="domain" description="Putative zinc-finger" evidence="4">
    <location>
        <begin position="2"/>
        <end position="28"/>
    </location>
</feature>
<comment type="similarity">
    <text evidence="1">Belongs to the zinc-associated anti-sigma factor (ZAS) superfamily. Anti-sigma-W factor family.</text>
</comment>
<dbReference type="AlphaFoldDB" id="A0A0F5I2X8"/>
<evidence type="ECO:0000256" key="1">
    <source>
        <dbReference type="ARBA" id="ARBA00024353"/>
    </source>
</evidence>
<organism evidence="5 6">
    <name type="scientific">Bacillus thermotolerans</name>
    <name type="common">Quasibacillus thermotolerans</name>
    <dbReference type="NCBI Taxonomy" id="1221996"/>
    <lineage>
        <taxon>Bacteria</taxon>
        <taxon>Bacillati</taxon>
        <taxon>Bacillota</taxon>
        <taxon>Bacilli</taxon>
        <taxon>Bacillales</taxon>
        <taxon>Bacillaceae</taxon>
        <taxon>Bacillus</taxon>
    </lineage>
</organism>
<evidence type="ECO:0000256" key="3">
    <source>
        <dbReference type="SAM" id="Phobius"/>
    </source>
</evidence>
<feature type="transmembrane region" description="Helical" evidence="3">
    <location>
        <begin position="79"/>
        <end position="98"/>
    </location>
</feature>
<dbReference type="Gene3D" id="1.10.10.1320">
    <property type="entry name" value="Anti-sigma factor, zinc-finger domain"/>
    <property type="match status" value="1"/>
</dbReference>
<dbReference type="Proteomes" id="UP000031563">
    <property type="component" value="Unassembled WGS sequence"/>
</dbReference>
<reference evidence="5" key="1">
    <citation type="submission" date="2015-02" db="EMBL/GenBank/DDBJ databases">
        <title>Genome Assembly of Bacillaceae bacterium MTCC 8252.</title>
        <authorList>
            <person name="Verma A."/>
            <person name="Khatri I."/>
            <person name="Mual P."/>
            <person name="Subramanian S."/>
            <person name="Krishnamurthi S."/>
        </authorList>
    </citation>
    <scope>NUCLEOTIDE SEQUENCE [LARGE SCALE GENOMIC DNA]</scope>
    <source>
        <strain evidence="5">MTCC 8252</strain>
    </source>
</reference>
<keyword evidence="6" id="KW-1185">Reference proteome</keyword>
<evidence type="ECO:0000313" key="5">
    <source>
        <dbReference type="EMBL" id="KKB39891.1"/>
    </source>
</evidence>
<dbReference type="EMBL" id="JWIR02000037">
    <property type="protein sequence ID" value="KKB39891.1"/>
    <property type="molecule type" value="Genomic_DNA"/>
</dbReference>
<dbReference type="InterPro" id="IPR041916">
    <property type="entry name" value="Anti_sigma_zinc_sf"/>
</dbReference>
<dbReference type="STRING" id="1221996.QY95_02108"/>
<accession>A0A0F5I2X8</accession>
<name>A0A0F5I2X8_BACTR</name>
<evidence type="ECO:0000313" key="6">
    <source>
        <dbReference type="Proteomes" id="UP000031563"/>
    </source>
</evidence>
<gene>
    <name evidence="5" type="ORF">QY95_02108</name>
</gene>
<dbReference type="Pfam" id="PF13490">
    <property type="entry name" value="zf-HC2"/>
    <property type="match status" value="1"/>
</dbReference>
<keyword evidence="3" id="KW-0472">Membrane</keyword>
<keyword evidence="3" id="KW-0812">Transmembrane</keyword>
<keyword evidence="3" id="KW-1133">Transmembrane helix</keyword>
<dbReference type="InterPro" id="IPR027383">
    <property type="entry name" value="Znf_put"/>
</dbReference>
<sequence length="191" mass="21759">MHNYLDGELSSNEQRQLKAHLDACKHCRQHFSELKKTIALVQSCSHIHAPEGFTERVLFSLPKEDKSVGVQRWLRKHPFFIAAALFLILMTGSLFSNWQKETESFAFTKYDNIEVEDHTVIVPEGEVIKGDMVVENGDIRIEGEVQGDVTVIKGEQYMASAGKVTGEIEEIDQAFGWIWFKIKETAAELFK</sequence>
<protein>
    <recommendedName>
        <fullName evidence="2">Anti-sigma-W factor RsiW</fullName>
    </recommendedName>
</protein>
<evidence type="ECO:0000256" key="2">
    <source>
        <dbReference type="ARBA" id="ARBA00024438"/>
    </source>
</evidence>
<comment type="caution">
    <text evidence="5">The sequence shown here is derived from an EMBL/GenBank/DDBJ whole genome shotgun (WGS) entry which is preliminary data.</text>
</comment>
<proteinExistence type="inferred from homology"/>
<evidence type="ECO:0000259" key="4">
    <source>
        <dbReference type="Pfam" id="PF13490"/>
    </source>
</evidence>